<evidence type="ECO:0000256" key="3">
    <source>
        <dbReference type="ARBA" id="ARBA00022502"/>
    </source>
</evidence>
<dbReference type="AlphaFoldDB" id="A0A9N9CIZ3"/>
<dbReference type="GO" id="GO:0006506">
    <property type="term" value="P:GPI anchor biosynthetic process"/>
    <property type="evidence" value="ECO:0007669"/>
    <property type="project" value="UniProtKB-KW"/>
</dbReference>
<accession>A0A9N9CIZ3</accession>
<dbReference type="Pfam" id="PF06699">
    <property type="entry name" value="PIG-F"/>
    <property type="match status" value="1"/>
</dbReference>
<comment type="pathway">
    <text evidence="2">Glycolipid biosynthesis; glycosylphosphatidylinositol-anchor biosynthesis.</text>
</comment>
<keyword evidence="4 8" id="KW-0812">Transmembrane</keyword>
<keyword evidence="9" id="KW-0732">Signal</keyword>
<evidence type="ECO:0000256" key="4">
    <source>
        <dbReference type="ARBA" id="ARBA00022692"/>
    </source>
</evidence>
<organism evidence="10 11">
    <name type="scientific">Paraglomus occultum</name>
    <dbReference type="NCBI Taxonomy" id="144539"/>
    <lineage>
        <taxon>Eukaryota</taxon>
        <taxon>Fungi</taxon>
        <taxon>Fungi incertae sedis</taxon>
        <taxon>Mucoromycota</taxon>
        <taxon>Glomeromycotina</taxon>
        <taxon>Glomeromycetes</taxon>
        <taxon>Paraglomerales</taxon>
        <taxon>Paraglomeraceae</taxon>
        <taxon>Paraglomus</taxon>
    </lineage>
</organism>
<dbReference type="EMBL" id="CAJVPJ010001782">
    <property type="protein sequence ID" value="CAG8603466.1"/>
    <property type="molecule type" value="Genomic_DNA"/>
</dbReference>
<evidence type="ECO:0000313" key="11">
    <source>
        <dbReference type="Proteomes" id="UP000789572"/>
    </source>
</evidence>
<evidence type="ECO:0000256" key="5">
    <source>
        <dbReference type="ARBA" id="ARBA00022824"/>
    </source>
</evidence>
<evidence type="ECO:0000256" key="2">
    <source>
        <dbReference type="ARBA" id="ARBA00004687"/>
    </source>
</evidence>
<evidence type="ECO:0000256" key="1">
    <source>
        <dbReference type="ARBA" id="ARBA00004477"/>
    </source>
</evidence>
<evidence type="ECO:0000256" key="6">
    <source>
        <dbReference type="ARBA" id="ARBA00022989"/>
    </source>
</evidence>
<keyword evidence="7 8" id="KW-0472">Membrane</keyword>
<protein>
    <submittedName>
        <fullName evidence="10">9781_t:CDS:1</fullName>
    </submittedName>
</protein>
<gene>
    <name evidence="10" type="ORF">POCULU_LOCUS7587</name>
</gene>
<feature type="chain" id="PRO_5040457992" evidence="9">
    <location>
        <begin position="18"/>
        <end position="108"/>
    </location>
</feature>
<comment type="caution">
    <text evidence="10">The sequence shown here is derived from an EMBL/GenBank/DDBJ whole genome shotgun (WGS) entry which is preliminary data.</text>
</comment>
<keyword evidence="5" id="KW-0256">Endoplasmic reticulum</keyword>
<evidence type="ECO:0000256" key="7">
    <source>
        <dbReference type="ARBA" id="ARBA00023136"/>
    </source>
</evidence>
<keyword evidence="11" id="KW-1185">Reference proteome</keyword>
<keyword evidence="6 8" id="KW-1133">Transmembrane helix</keyword>
<name>A0A9N9CIZ3_9GLOM</name>
<sequence length="108" mass="12152">MFSLFISLLAIWPPAIAFKDHGPVWSRVFSDSSPETIPEKLVYYPTVGSVVGAWLGSIVIPLDWDRPWQVWPIPCVLGAYFGYTTGTIISLVVCYFSKESAAQKKRRQ</sequence>
<dbReference type="Proteomes" id="UP000789572">
    <property type="component" value="Unassembled WGS sequence"/>
</dbReference>
<comment type="subcellular location">
    <subcellularLocation>
        <location evidence="1">Endoplasmic reticulum membrane</location>
        <topology evidence="1">Multi-pass membrane protein</topology>
    </subcellularLocation>
</comment>
<evidence type="ECO:0000313" key="10">
    <source>
        <dbReference type="EMBL" id="CAG8603466.1"/>
    </source>
</evidence>
<feature type="signal peptide" evidence="9">
    <location>
        <begin position="1"/>
        <end position="17"/>
    </location>
</feature>
<dbReference type="OrthoDB" id="17366at2759"/>
<proteinExistence type="predicted"/>
<keyword evidence="3" id="KW-0337">GPI-anchor biosynthesis</keyword>
<dbReference type="InterPro" id="IPR009580">
    <property type="entry name" value="GPI_biosynthesis_protein_Pig-F"/>
</dbReference>
<feature type="transmembrane region" description="Helical" evidence="8">
    <location>
        <begin position="71"/>
        <end position="97"/>
    </location>
</feature>
<evidence type="ECO:0000256" key="8">
    <source>
        <dbReference type="SAM" id="Phobius"/>
    </source>
</evidence>
<dbReference type="GO" id="GO:0005789">
    <property type="term" value="C:endoplasmic reticulum membrane"/>
    <property type="evidence" value="ECO:0007669"/>
    <property type="project" value="UniProtKB-SubCell"/>
</dbReference>
<reference evidence="10" key="1">
    <citation type="submission" date="2021-06" db="EMBL/GenBank/DDBJ databases">
        <authorList>
            <person name="Kallberg Y."/>
            <person name="Tangrot J."/>
            <person name="Rosling A."/>
        </authorList>
    </citation>
    <scope>NUCLEOTIDE SEQUENCE</scope>
    <source>
        <strain evidence="10">IA702</strain>
    </source>
</reference>
<evidence type="ECO:0000256" key="9">
    <source>
        <dbReference type="SAM" id="SignalP"/>
    </source>
</evidence>